<feature type="chain" id="PRO_5046187559" evidence="10">
    <location>
        <begin position="29"/>
        <end position="1080"/>
    </location>
</feature>
<dbReference type="InterPro" id="IPR000531">
    <property type="entry name" value="Beta-barrel_TonB"/>
</dbReference>
<keyword evidence="4 8" id="KW-0812">Transmembrane</keyword>
<evidence type="ECO:0000256" key="5">
    <source>
        <dbReference type="ARBA" id="ARBA00023077"/>
    </source>
</evidence>
<reference evidence="13 14" key="1">
    <citation type="submission" date="2020-11" db="EMBL/GenBank/DDBJ databases">
        <authorList>
            <person name="Kim M.K."/>
        </authorList>
    </citation>
    <scope>NUCLEOTIDE SEQUENCE [LARGE SCALE GENOMIC DNA]</scope>
    <source>
        <strain evidence="13 14">BT662</strain>
    </source>
</reference>
<dbReference type="InterPro" id="IPR023997">
    <property type="entry name" value="TonB-dep_OMP_SusC/RagA_CS"/>
</dbReference>
<keyword evidence="6 8" id="KW-0472">Membrane</keyword>
<evidence type="ECO:0000256" key="7">
    <source>
        <dbReference type="ARBA" id="ARBA00023237"/>
    </source>
</evidence>
<dbReference type="SUPFAM" id="SSF49464">
    <property type="entry name" value="Carboxypeptidase regulatory domain-like"/>
    <property type="match status" value="1"/>
</dbReference>
<dbReference type="Gene3D" id="2.60.40.1120">
    <property type="entry name" value="Carboxypeptidase-like, regulatory domain"/>
    <property type="match status" value="1"/>
</dbReference>
<organism evidence="13 14">
    <name type="scientific">Hymenobacter ruricola</name>
    <dbReference type="NCBI Taxonomy" id="2791023"/>
    <lineage>
        <taxon>Bacteria</taxon>
        <taxon>Pseudomonadati</taxon>
        <taxon>Bacteroidota</taxon>
        <taxon>Cytophagia</taxon>
        <taxon>Cytophagales</taxon>
        <taxon>Hymenobacteraceae</taxon>
        <taxon>Hymenobacter</taxon>
    </lineage>
</organism>
<dbReference type="RefSeq" id="WP_196291174.1">
    <property type="nucleotide sequence ID" value="NZ_JADQDM010000001.1"/>
</dbReference>
<dbReference type="Pfam" id="PF13715">
    <property type="entry name" value="CarbopepD_reg_2"/>
    <property type="match status" value="1"/>
</dbReference>
<evidence type="ECO:0000256" key="9">
    <source>
        <dbReference type="RuleBase" id="RU003357"/>
    </source>
</evidence>
<dbReference type="PROSITE" id="PS52016">
    <property type="entry name" value="TONB_DEPENDENT_REC_3"/>
    <property type="match status" value="1"/>
</dbReference>
<accession>A0ABS0HYB8</accession>
<gene>
    <name evidence="13" type="ORF">I2H31_01210</name>
</gene>
<dbReference type="SUPFAM" id="SSF56935">
    <property type="entry name" value="Porins"/>
    <property type="match status" value="1"/>
</dbReference>
<dbReference type="InterPro" id="IPR039426">
    <property type="entry name" value="TonB-dep_rcpt-like"/>
</dbReference>
<keyword evidence="14" id="KW-1185">Reference proteome</keyword>
<feature type="domain" description="TonB-dependent receptor plug" evidence="12">
    <location>
        <begin position="139"/>
        <end position="249"/>
    </location>
</feature>
<evidence type="ECO:0000256" key="6">
    <source>
        <dbReference type="ARBA" id="ARBA00023136"/>
    </source>
</evidence>
<dbReference type="EMBL" id="JADQDM010000001">
    <property type="protein sequence ID" value="MBF9219706.1"/>
    <property type="molecule type" value="Genomic_DNA"/>
</dbReference>
<dbReference type="InterPro" id="IPR036942">
    <property type="entry name" value="Beta-barrel_TonB_sf"/>
</dbReference>
<evidence type="ECO:0000313" key="13">
    <source>
        <dbReference type="EMBL" id="MBF9219706.1"/>
    </source>
</evidence>
<dbReference type="InterPro" id="IPR023996">
    <property type="entry name" value="TonB-dep_OMP_SusC/RagA"/>
</dbReference>
<evidence type="ECO:0000256" key="1">
    <source>
        <dbReference type="ARBA" id="ARBA00004571"/>
    </source>
</evidence>
<evidence type="ECO:0000256" key="8">
    <source>
        <dbReference type="PROSITE-ProRule" id="PRU01360"/>
    </source>
</evidence>
<dbReference type="InterPro" id="IPR012910">
    <property type="entry name" value="Plug_dom"/>
</dbReference>
<feature type="signal peptide" evidence="10">
    <location>
        <begin position="1"/>
        <end position="28"/>
    </location>
</feature>
<dbReference type="Pfam" id="PF07715">
    <property type="entry name" value="Plug"/>
    <property type="match status" value="1"/>
</dbReference>
<dbReference type="Pfam" id="PF00593">
    <property type="entry name" value="TonB_dep_Rec_b-barrel"/>
    <property type="match status" value="1"/>
</dbReference>
<proteinExistence type="inferred from homology"/>
<dbReference type="Proteomes" id="UP000618931">
    <property type="component" value="Unassembled WGS sequence"/>
</dbReference>
<evidence type="ECO:0000256" key="2">
    <source>
        <dbReference type="ARBA" id="ARBA00022448"/>
    </source>
</evidence>
<evidence type="ECO:0000259" key="11">
    <source>
        <dbReference type="Pfam" id="PF00593"/>
    </source>
</evidence>
<evidence type="ECO:0000259" key="12">
    <source>
        <dbReference type="Pfam" id="PF07715"/>
    </source>
</evidence>
<dbReference type="InterPro" id="IPR008969">
    <property type="entry name" value="CarboxyPept-like_regulatory"/>
</dbReference>
<feature type="domain" description="TonB-dependent receptor-like beta-barrel" evidence="11">
    <location>
        <begin position="449"/>
        <end position="1036"/>
    </location>
</feature>
<protein>
    <submittedName>
        <fullName evidence="13">TonB-dependent receptor</fullName>
    </submittedName>
</protein>
<comment type="subcellular location">
    <subcellularLocation>
        <location evidence="1 8">Cell outer membrane</location>
        <topology evidence="1 8">Multi-pass membrane protein</topology>
    </subcellularLocation>
</comment>
<comment type="caution">
    <text evidence="13">The sequence shown here is derived from an EMBL/GenBank/DDBJ whole genome shotgun (WGS) entry which is preliminary data.</text>
</comment>
<evidence type="ECO:0000256" key="10">
    <source>
        <dbReference type="SAM" id="SignalP"/>
    </source>
</evidence>
<comment type="similarity">
    <text evidence="8 9">Belongs to the TonB-dependent receptor family.</text>
</comment>
<keyword evidence="13" id="KW-0675">Receptor</keyword>
<dbReference type="Gene3D" id="2.170.130.10">
    <property type="entry name" value="TonB-dependent receptor, plug domain"/>
    <property type="match status" value="1"/>
</dbReference>
<keyword evidence="5 9" id="KW-0798">TonB box</keyword>
<dbReference type="NCBIfam" id="TIGR04056">
    <property type="entry name" value="OMP_RagA_SusC"/>
    <property type="match status" value="1"/>
</dbReference>
<keyword evidence="3 8" id="KW-1134">Transmembrane beta strand</keyword>
<evidence type="ECO:0000256" key="4">
    <source>
        <dbReference type="ARBA" id="ARBA00022692"/>
    </source>
</evidence>
<keyword evidence="2 8" id="KW-0813">Transport</keyword>
<keyword evidence="10" id="KW-0732">Signal</keyword>
<evidence type="ECO:0000256" key="3">
    <source>
        <dbReference type="ARBA" id="ARBA00022452"/>
    </source>
</evidence>
<dbReference type="Gene3D" id="2.40.170.20">
    <property type="entry name" value="TonB-dependent receptor, beta-barrel domain"/>
    <property type="match status" value="1"/>
</dbReference>
<evidence type="ECO:0000313" key="14">
    <source>
        <dbReference type="Proteomes" id="UP000618931"/>
    </source>
</evidence>
<name>A0ABS0HYB8_9BACT</name>
<keyword evidence="7 8" id="KW-0998">Cell outer membrane</keyword>
<sequence length="1080" mass="115747">MSHFLPSARLRGAAASLLLMPVAGAALAASPASAASPISAAMLADITVKGRVVDDKGGALPGVTVVVKGTTIGASTGSDGTFALTIPSTVTDPVLSISYIGFAPQDVAVGGRTDISVTLREDAQKLNEVVVIAYGEQSQKTLTSAVTQIDGDAIGRQTVATPGEALAALAPGVAVQSDQGGAPGAPPTIVIRGGTSLGTSTDPLYVVDGYPLQDAAQFNLINPNDIDAISVLKDAASTAIYGSRAANGVVIVTTKRGKSGQTRFTLSSYTGIQRISKKLDVLKRDEYIDWQKDRVRQQNFNPTTGLFGTGAKPVPPVFLSDPGSLPDTDWQDEIYRDAVIRNVQLSASGGTEKARFNISGAYFKQDGVLLGSSYDRFNLRFNLDANLSSKLKIGVSVAPSLGIQDRQAANGAYNQSGGSANNGTRAVPNATSLALLQSPALPVFIANGDYGTPLNQLIGANNAQFYTANVFNPRQTVDLNQNTYTSYRVFANTFLEWSPLPGLRLKTAGGGTLTTDNQSAYIPATMASESAQGANISTPVISSVYARESSNQAVDFLWENTATYDKQVGDHHFGLLGLFSLQKFQTRNTATTARPGTITTNLLENPLGSPDRIGELTYDQNAFLSYGGRLTYDFKKKYLLSAALRTDASSRFGPNNRYAVFPSASLGWRVSEEGFWQGLKPVMNELKFRASIGQTGNANIGSFNYLNSEVNSNYSFGGARAYGYNQRGLGNPNLTWEKNQQTDLGIDVGFFGDKVTLTLDYYNRETTGMLLNQTLPGAFGFATSYRTNIGGLRNRGLELALGTTTNLGPVKWTINGNISGNRTKVLDLGGVTSLPPEQSIFGWNNSYQLIVGEPLGNMYGFEVLSVYKSQADLDAYPYAATKGLGNWIIKDQNGDGIINESDRVKVGKGVPDFLYGLNQTFTYKAFDLSLSLQGVQGRDLIMGNIRQFYTLAANGTNITRDFYKNTWSPDAPEVETTWPRISAGGYNPGTQLTDRQVYDASFLRVRNVTFGYTLPGSLVKRVKLQSLRLYVTGQNLFTFTRYPGYDPETSINGGSLTTPGLDQSSYPGIRVFTGGLTVGF</sequence>
<dbReference type="InterPro" id="IPR037066">
    <property type="entry name" value="Plug_dom_sf"/>
</dbReference>
<dbReference type="NCBIfam" id="TIGR04057">
    <property type="entry name" value="SusC_RagA_signa"/>
    <property type="match status" value="1"/>
</dbReference>